<gene>
    <name evidence="2" type="ORF">GZH47_33145</name>
</gene>
<dbReference type="RefSeq" id="WP_162645875.1">
    <property type="nucleotide sequence ID" value="NZ_CP048288.1"/>
</dbReference>
<evidence type="ECO:0000256" key="1">
    <source>
        <dbReference type="SAM" id="MobiDB-lite"/>
    </source>
</evidence>
<proteinExistence type="predicted"/>
<geneLocation type="plasmid" evidence="2 3">
    <name>unnamed2</name>
</geneLocation>
<dbReference type="AlphaFoldDB" id="A0A6C0PBG9"/>
<dbReference type="KEGG" id="prz:GZH47_33145"/>
<feature type="region of interest" description="Disordered" evidence="1">
    <location>
        <begin position="1"/>
        <end position="38"/>
    </location>
</feature>
<evidence type="ECO:0000313" key="2">
    <source>
        <dbReference type="EMBL" id="QHW35741.1"/>
    </source>
</evidence>
<dbReference type="EMBL" id="CP048288">
    <property type="protein sequence ID" value="QHW35741.1"/>
    <property type="molecule type" value="Genomic_DNA"/>
</dbReference>
<dbReference type="Proteomes" id="UP000479114">
    <property type="component" value="Plasmid unnamed2"/>
</dbReference>
<organism evidence="2 3">
    <name type="scientific">Paenibacillus rhizovicinus</name>
    <dbReference type="NCBI Taxonomy" id="2704463"/>
    <lineage>
        <taxon>Bacteria</taxon>
        <taxon>Bacillati</taxon>
        <taxon>Bacillota</taxon>
        <taxon>Bacilli</taxon>
        <taxon>Bacillales</taxon>
        <taxon>Paenibacillaceae</taxon>
        <taxon>Paenibacillus</taxon>
    </lineage>
</organism>
<protein>
    <submittedName>
        <fullName evidence="2">Uncharacterized protein</fullName>
    </submittedName>
</protein>
<keyword evidence="3" id="KW-1185">Reference proteome</keyword>
<name>A0A6C0PBG9_9BACL</name>
<sequence>MSQEQYGDLFDHMVPGSNREHASSESAQQEAQEVREFNDKLTSGDMVATSYLMVNALLNLLIDKGYIKEDEVSKLIDELWTEFKAKRGRRT</sequence>
<accession>A0A6C0PBG9</accession>
<keyword evidence="2" id="KW-0614">Plasmid</keyword>
<reference evidence="2 3" key="1">
    <citation type="submission" date="2020-02" db="EMBL/GenBank/DDBJ databases">
        <title>Paenibacillus sp. nov., isolated from rhizosphere soil of tomato.</title>
        <authorList>
            <person name="Weon H.-Y."/>
            <person name="Lee S.A."/>
        </authorList>
    </citation>
    <scope>NUCLEOTIDE SEQUENCE [LARGE SCALE GENOMIC DNA]</scope>
    <source>
        <strain evidence="2 3">14171R-81</strain>
        <plasmid evidence="2 3">unnamed2</plasmid>
    </source>
</reference>
<evidence type="ECO:0000313" key="3">
    <source>
        <dbReference type="Proteomes" id="UP000479114"/>
    </source>
</evidence>